<evidence type="ECO:0000256" key="5">
    <source>
        <dbReference type="ARBA" id="ARBA00022917"/>
    </source>
</evidence>
<gene>
    <name evidence="8" type="primary">gatA</name>
    <name evidence="10" type="ORF">CTER_2402</name>
</gene>
<dbReference type="RefSeq" id="WP_004626056.1">
    <property type="nucleotide sequence ID" value="NZ_AORV01000035.1"/>
</dbReference>
<dbReference type="GO" id="GO:0050567">
    <property type="term" value="F:glutaminyl-tRNA synthase (glutamine-hydrolyzing) activity"/>
    <property type="evidence" value="ECO:0007669"/>
    <property type="project" value="UniProtKB-UniRule"/>
</dbReference>
<evidence type="ECO:0000256" key="1">
    <source>
        <dbReference type="ARBA" id="ARBA00008069"/>
    </source>
</evidence>
<comment type="caution">
    <text evidence="10">The sequence shown here is derived from an EMBL/GenBank/DDBJ whole genome shotgun (WGS) entry which is preliminary data.</text>
</comment>
<dbReference type="Pfam" id="PF01425">
    <property type="entry name" value="Amidase"/>
    <property type="match status" value="1"/>
</dbReference>
<keyword evidence="5 8" id="KW-0648">Protein biosynthesis</keyword>
<dbReference type="PATRIC" id="fig|1195236.3.peg.2716"/>
<dbReference type="NCBIfam" id="TIGR00132">
    <property type="entry name" value="gatA"/>
    <property type="match status" value="1"/>
</dbReference>
<dbReference type="Gene3D" id="3.90.1300.10">
    <property type="entry name" value="Amidase signature (AS) domain"/>
    <property type="match status" value="1"/>
</dbReference>
<keyword evidence="10" id="KW-0808">Transferase</keyword>
<dbReference type="EC" id="6.3.5.7" evidence="8"/>
<dbReference type="GO" id="GO:0030956">
    <property type="term" value="C:glutamyl-tRNA(Gln) amidotransferase complex"/>
    <property type="evidence" value="ECO:0007669"/>
    <property type="project" value="InterPro"/>
</dbReference>
<protein>
    <recommendedName>
        <fullName evidence="8">Glutamyl-tRNA(Gln) amidotransferase subunit A</fullName>
        <shortName evidence="8">Glu-ADT subunit A</shortName>
        <ecNumber evidence="8">6.3.5.7</ecNumber>
    </recommendedName>
</protein>
<keyword evidence="4 8" id="KW-0067">ATP-binding</keyword>
<evidence type="ECO:0000259" key="9">
    <source>
        <dbReference type="Pfam" id="PF01425"/>
    </source>
</evidence>
<dbReference type="AlphaFoldDB" id="S0FMU5"/>
<dbReference type="HAMAP" id="MF_00120">
    <property type="entry name" value="GatA"/>
    <property type="match status" value="1"/>
</dbReference>
<dbReference type="STRING" id="1195236.CTER_2402"/>
<proteinExistence type="inferred from homology"/>
<evidence type="ECO:0000256" key="8">
    <source>
        <dbReference type="HAMAP-Rule" id="MF_00120"/>
    </source>
</evidence>
<dbReference type="InterPro" id="IPR023631">
    <property type="entry name" value="Amidase_dom"/>
</dbReference>
<accession>S0FMU5</accession>
<organism evidence="10 11">
    <name type="scientific">Ruminiclostridium cellobioparum subsp. termitidis CT1112</name>
    <dbReference type="NCBI Taxonomy" id="1195236"/>
    <lineage>
        <taxon>Bacteria</taxon>
        <taxon>Bacillati</taxon>
        <taxon>Bacillota</taxon>
        <taxon>Clostridia</taxon>
        <taxon>Eubacteriales</taxon>
        <taxon>Oscillospiraceae</taxon>
        <taxon>Ruminiclostridium</taxon>
    </lineage>
</organism>
<keyword evidence="3 8" id="KW-0547">Nucleotide-binding</keyword>
<evidence type="ECO:0000256" key="2">
    <source>
        <dbReference type="ARBA" id="ARBA00022598"/>
    </source>
</evidence>
<dbReference type="InterPro" id="IPR000120">
    <property type="entry name" value="Amidase"/>
</dbReference>
<evidence type="ECO:0000256" key="3">
    <source>
        <dbReference type="ARBA" id="ARBA00022741"/>
    </source>
</evidence>
<evidence type="ECO:0000313" key="10">
    <source>
        <dbReference type="EMBL" id="EMS71676.1"/>
    </source>
</evidence>
<dbReference type="SUPFAM" id="SSF75304">
    <property type="entry name" value="Amidase signature (AS) enzymes"/>
    <property type="match status" value="1"/>
</dbReference>
<dbReference type="Proteomes" id="UP000014155">
    <property type="component" value="Unassembled WGS sequence"/>
</dbReference>
<feature type="active site" description="Charge relay system" evidence="8">
    <location>
        <position position="153"/>
    </location>
</feature>
<dbReference type="InterPro" id="IPR004412">
    <property type="entry name" value="GatA"/>
</dbReference>
<dbReference type="GO" id="GO:0016740">
    <property type="term" value="F:transferase activity"/>
    <property type="evidence" value="ECO:0007669"/>
    <property type="project" value="UniProtKB-KW"/>
</dbReference>
<dbReference type="GO" id="GO:0006412">
    <property type="term" value="P:translation"/>
    <property type="evidence" value="ECO:0007669"/>
    <property type="project" value="UniProtKB-UniRule"/>
</dbReference>
<evidence type="ECO:0000256" key="4">
    <source>
        <dbReference type="ARBA" id="ARBA00022840"/>
    </source>
</evidence>
<keyword evidence="2 8" id="KW-0436">Ligase</keyword>
<sequence length="489" mass="52252">MEITRLTIKEARTLLDSKKISAVELTDIYMNRIKTLDGKVDSYLSVCEETALLQAAEAQKKIDGGNGGMLCGIPLSIKDNICIEGTKTTCASKMLEDFIPPYTATAVNKLHSQNAVILGKVNLDEFAMGGSTENSAFKKTKNPFDLTRVPGGSSGGSAASVSASLALGSLGSDTGGSVRQPSAFCGVVGMKPTYGLVSRYGLVAFASSLDQIGPIGKTVEDCAILLDGICGQDPRDGTSLNYKPEVPYAASVAGGIKNYSIGLPREYITEGLNSEVRAALYKSIETLEKLGAKVEEFSMPSLKHAVPAYYLMSSAEASSNLSRYDGVKYGYRAENSRSYNEMIGRSRAEGFGREVKRRILLGTYALASGYYDAYYKKALKLRTLISQGFDEAFAKYDVVLHPTTPETAFKLGQNTDDPLSMYLADIYTVSANIAGLPSISLPCGYDSNGLPIGLSFTGKPLGEREIFRAAAAFEADFAPGFRVPVLTGG</sequence>
<reference evidence="10 11" key="1">
    <citation type="journal article" date="2013" name="Genome Announc.">
        <title>Draft Genome Sequence of the Cellulolytic, Mesophilic, Anaerobic Bacterium Clostridium termitidis Strain CT1112 (DSM 5398).</title>
        <authorList>
            <person name="Lal S."/>
            <person name="Ramachandran U."/>
            <person name="Zhang X."/>
            <person name="Munir R."/>
            <person name="Sparling R."/>
            <person name="Levin D.B."/>
        </authorList>
    </citation>
    <scope>NUCLEOTIDE SEQUENCE [LARGE SCALE GENOMIC DNA]</scope>
    <source>
        <strain evidence="10 11">CT1112</strain>
    </source>
</reference>
<evidence type="ECO:0000256" key="7">
    <source>
        <dbReference type="ARBA" id="ARBA00047407"/>
    </source>
</evidence>
<comment type="catalytic activity">
    <reaction evidence="7 8">
        <text>L-glutamyl-tRNA(Gln) + L-glutamine + ATP + H2O = L-glutaminyl-tRNA(Gln) + L-glutamate + ADP + phosphate + H(+)</text>
        <dbReference type="Rhea" id="RHEA:17521"/>
        <dbReference type="Rhea" id="RHEA-COMP:9681"/>
        <dbReference type="Rhea" id="RHEA-COMP:9684"/>
        <dbReference type="ChEBI" id="CHEBI:15377"/>
        <dbReference type="ChEBI" id="CHEBI:15378"/>
        <dbReference type="ChEBI" id="CHEBI:29985"/>
        <dbReference type="ChEBI" id="CHEBI:30616"/>
        <dbReference type="ChEBI" id="CHEBI:43474"/>
        <dbReference type="ChEBI" id="CHEBI:58359"/>
        <dbReference type="ChEBI" id="CHEBI:78520"/>
        <dbReference type="ChEBI" id="CHEBI:78521"/>
        <dbReference type="ChEBI" id="CHEBI:456216"/>
        <dbReference type="EC" id="6.3.5.7"/>
    </reaction>
</comment>
<dbReference type="InterPro" id="IPR036928">
    <property type="entry name" value="AS_sf"/>
</dbReference>
<feature type="active site" description="Charge relay system" evidence="8">
    <location>
        <position position="78"/>
    </location>
</feature>
<dbReference type="PROSITE" id="PS00571">
    <property type="entry name" value="AMIDASES"/>
    <property type="match status" value="1"/>
</dbReference>
<comment type="function">
    <text evidence="6 8">Allows the formation of correctly charged Gln-tRNA(Gln) through the transamidation of misacylated Glu-tRNA(Gln) in organisms which lack glutaminyl-tRNA synthetase. The reaction takes place in the presence of glutamine and ATP through an activated gamma-phospho-Glu-tRNA(Gln).</text>
</comment>
<comment type="similarity">
    <text evidence="1 8">Belongs to the amidase family. GatA subfamily.</text>
</comment>
<dbReference type="InterPro" id="IPR020556">
    <property type="entry name" value="Amidase_CS"/>
</dbReference>
<name>S0FMU5_RUMCE</name>
<feature type="domain" description="Amidase" evidence="9">
    <location>
        <begin position="24"/>
        <end position="466"/>
    </location>
</feature>
<dbReference type="PANTHER" id="PTHR11895:SF151">
    <property type="entry name" value="GLUTAMYL-TRNA(GLN) AMIDOTRANSFERASE SUBUNIT A"/>
    <property type="match status" value="1"/>
</dbReference>
<feature type="active site" description="Acyl-ester intermediate" evidence="8">
    <location>
        <position position="177"/>
    </location>
</feature>
<dbReference type="EMBL" id="AORV01000035">
    <property type="protein sequence ID" value="EMS71676.1"/>
    <property type="molecule type" value="Genomic_DNA"/>
</dbReference>
<dbReference type="eggNOG" id="COG0154">
    <property type="taxonomic scope" value="Bacteria"/>
</dbReference>
<keyword evidence="11" id="KW-1185">Reference proteome</keyword>
<dbReference type="PANTHER" id="PTHR11895">
    <property type="entry name" value="TRANSAMIDASE"/>
    <property type="match status" value="1"/>
</dbReference>
<evidence type="ECO:0000256" key="6">
    <source>
        <dbReference type="ARBA" id="ARBA00025295"/>
    </source>
</evidence>
<evidence type="ECO:0000313" key="11">
    <source>
        <dbReference type="Proteomes" id="UP000014155"/>
    </source>
</evidence>
<comment type="subunit">
    <text evidence="8">Heterotrimer of A, B and C subunits.</text>
</comment>
<dbReference type="GO" id="GO:0005524">
    <property type="term" value="F:ATP binding"/>
    <property type="evidence" value="ECO:0007669"/>
    <property type="project" value="UniProtKB-KW"/>
</dbReference>